<dbReference type="Proteomes" id="UP001295469">
    <property type="component" value="Chromosome C06"/>
</dbReference>
<sequence>RVHPKTLLDTRIEKPPQVPHLDAGGASGRRRRHLSSYVFFLLHYDLVFYCFLAKSFIHSHLFGASSSSDLAMERPDSTRKSSSQDIRGIPSLVYASSPDTSLSLASHHYQEVTKALFCETSPETGFAPCATLDFPDSLDLQTFSLGQCSVSPMDSISPSSGLNLVCSRFVNALVTITPTCVSLSFSFNRNITALCSFLSGLYPASFVLLWEDYDYLVYLPLVAQVYCVSLAGNRSSSLFRRTPKPLLITTAIRFSLVILKFTVSSWSCLCLKNYSFVESFSPFTENQVYFVATRLPFSFLGEMSKLCVEAYEVSLRNGTIRLCSSTSSLLQDGCALKVLSEGLPYYPRDFVTSLVTISGLEASCVLASLHGILTHITNIDVDNRGLLYVLCGICVKIASIYHDFTLCFAFVATFPLAILAVFSVVWNLYSIFGE</sequence>
<feature type="transmembrane region" description="Helical" evidence="2">
    <location>
        <begin position="350"/>
        <end position="373"/>
    </location>
</feature>
<proteinExistence type="predicted"/>
<gene>
    <name evidence="3" type="ORF">DARMORV10_C06P40010.1</name>
</gene>
<evidence type="ECO:0000256" key="2">
    <source>
        <dbReference type="SAM" id="Phobius"/>
    </source>
</evidence>
<organism evidence="3">
    <name type="scientific">Brassica napus</name>
    <name type="common">Rape</name>
    <dbReference type="NCBI Taxonomy" id="3708"/>
    <lineage>
        <taxon>Eukaryota</taxon>
        <taxon>Viridiplantae</taxon>
        <taxon>Streptophyta</taxon>
        <taxon>Embryophyta</taxon>
        <taxon>Tracheophyta</taxon>
        <taxon>Spermatophyta</taxon>
        <taxon>Magnoliopsida</taxon>
        <taxon>eudicotyledons</taxon>
        <taxon>Gunneridae</taxon>
        <taxon>Pentapetalae</taxon>
        <taxon>rosids</taxon>
        <taxon>malvids</taxon>
        <taxon>Brassicales</taxon>
        <taxon>Brassicaceae</taxon>
        <taxon>Brassiceae</taxon>
        <taxon>Brassica</taxon>
    </lineage>
</organism>
<protein>
    <submittedName>
        <fullName evidence="3">(rape) hypothetical protein</fullName>
    </submittedName>
</protein>
<dbReference type="EMBL" id="HG994370">
    <property type="protein sequence ID" value="CAF2062753.1"/>
    <property type="molecule type" value="Genomic_DNA"/>
</dbReference>
<accession>A0A816QLZ7</accession>
<feature type="transmembrane region" description="Helical" evidence="2">
    <location>
        <begin position="385"/>
        <end position="402"/>
    </location>
</feature>
<reference evidence="3" key="1">
    <citation type="submission" date="2021-01" db="EMBL/GenBank/DDBJ databases">
        <authorList>
            <consortium name="Genoscope - CEA"/>
            <person name="William W."/>
        </authorList>
    </citation>
    <scope>NUCLEOTIDE SEQUENCE</scope>
</reference>
<feature type="transmembrane region" description="Helical" evidence="2">
    <location>
        <begin position="408"/>
        <end position="429"/>
    </location>
</feature>
<feature type="compositionally biased region" description="Basic and acidic residues" evidence="1">
    <location>
        <begin position="1"/>
        <end position="14"/>
    </location>
</feature>
<feature type="non-terminal residue" evidence="3">
    <location>
        <position position="1"/>
    </location>
</feature>
<dbReference type="AlphaFoldDB" id="A0A816QLZ7"/>
<evidence type="ECO:0000256" key="1">
    <source>
        <dbReference type="SAM" id="MobiDB-lite"/>
    </source>
</evidence>
<keyword evidence="2" id="KW-0812">Transmembrane</keyword>
<keyword evidence="2" id="KW-1133">Transmembrane helix</keyword>
<feature type="region of interest" description="Disordered" evidence="1">
    <location>
        <begin position="1"/>
        <end position="28"/>
    </location>
</feature>
<evidence type="ECO:0000313" key="3">
    <source>
        <dbReference type="EMBL" id="CAF2062753.1"/>
    </source>
</evidence>
<name>A0A816QLZ7_BRANA</name>
<keyword evidence="2" id="KW-0472">Membrane</keyword>